<dbReference type="CDD" id="cd14659">
    <property type="entry name" value="Imelysin-like_IPPA"/>
    <property type="match status" value="1"/>
</dbReference>
<dbReference type="InterPro" id="IPR034984">
    <property type="entry name" value="Imelysin-like_IPPA"/>
</dbReference>
<proteinExistence type="predicted"/>
<protein>
    <submittedName>
        <fullName evidence="5">Imelysin</fullName>
    </submittedName>
</protein>
<comment type="subcellular location">
    <subcellularLocation>
        <location evidence="1">Cell envelope</location>
    </subcellularLocation>
</comment>
<dbReference type="AlphaFoldDB" id="A0A2T6C390"/>
<dbReference type="InterPro" id="IPR018976">
    <property type="entry name" value="Imelysin-like"/>
</dbReference>
<dbReference type="RefSeq" id="WP_108113746.1">
    <property type="nucleotide sequence ID" value="NZ_QBKT01000002.1"/>
</dbReference>
<dbReference type="InterPro" id="IPR038352">
    <property type="entry name" value="Imelysin_sf"/>
</dbReference>
<feature type="signal peptide" evidence="3">
    <location>
        <begin position="1"/>
        <end position="18"/>
    </location>
</feature>
<dbReference type="OrthoDB" id="650514at2"/>
<evidence type="ECO:0000313" key="6">
    <source>
        <dbReference type="Proteomes" id="UP000244090"/>
    </source>
</evidence>
<keyword evidence="6" id="KW-1185">Reference proteome</keyword>
<organism evidence="5 6">
    <name type="scientific">Kordia periserrulae</name>
    <dbReference type="NCBI Taxonomy" id="701523"/>
    <lineage>
        <taxon>Bacteria</taxon>
        <taxon>Pseudomonadati</taxon>
        <taxon>Bacteroidota</taxon>
        <taxon>Flavobacteriia</taxon>
        <taxon>Flavobacteriales</taxon>
        <taxon>Flavobacteriaceae</taxon>
        <taxon>Kordia</taxon>
    </lineage>
</organism>
<evidence type="ECO:0000256" key="2">
    <source>
        <dbReference type="ARBA" id="ARBA00022729"/>
    </source>
</evidence>
<evidence type="ECO:0000256" key="1">
    <source>
        <dbReference type="ARBA" id="ARBA00004196"/>
    </source>
</evidence>
<evidence type="ECO:0000256" key="3">
    <source>
        <dbReference type="SAM" id="SignalP"/>
    </source>
</evidence>
<dbReference type="Proteomes" id="UP000244090">
    <property type="component" value="Unassembled WGS sequence"/>
</dbReference>
<reference evidence="5 6" key="1">
    <citation type="submission" date="2018-04" db="EMBL/GenBank/DDBJ databases">
        <title>Genomic Encyclopedia of Archaeal and Bacterial Type Strains, Phase II (KMG-II): from individual species to whole genera.</title>
        <authorList>
            <person name="Goeker M."/>
        </authorList>
    </citation>
    <scope>NUCLEOTIDE SEQUENCE [LARGE SCALE GENOMIC DNA]</scope>
    <source>
        <strain evidence="5 6">DSM 25731</strain>
    </source>
</reference>
<dbReference type="GO" id="GO:0030313">
    <property type="term" value="C:cell envelope"/>
    <property type="evidence" value="ECO:0007669"/>
    <property type="project" value="UniProtKB-SubCell"/>
</dbReference>
<evidence type="ECO:0000259" key="4">
    <source>
        <dbReference type="Pfam" id="PF09375"/>
    </source>
</evidence>
<feature type="chain" id="PRO_5015420973" evidence="3">
    <location>
        <begin position="19"/>
        <end position="371"/>
    </location>
</feature>
<evidence type="ECO:0000313" key="5">
    <source>
        <dbReference type="EMBL" id="PTX62763.1"/>
    </source>
</evidence>
<keyword evidence="2 3" id="KW-0732">Signal</keyword>
<comment type="caution">
    <text evidence="5">The sequence shown here is derived from an EMBL/GenBank/DDBJ whole genome shotgun (WGS) entry which is preliminary data.</text>
</comment>
<name>A0A2T6C390_9FLAO</name>
<dbReference type="Pfam" id="PF09375">
    <property type="entry name" value="Peptidase_M75"/>
    <property type="match status" value="1"/>
</dbReference>
<dbReference type="EMBL" id="QBKT01000002">
    <property type="protein sequence ID" value="PTX62763.1"/>
    <property type="molecule type" value="Genomic_DNA"/>
</dbReference>
<dbReference type="Gene3D" id="1.20.1420.20">
    <property type="entry name" value="M75 peptidase, HXXE motif"/>
    <property type="match status" value="1"/>
</dbReference>
<accession>A0A2T6C390</accession>
<gene>
    <name evidence="5" type="ORF">C8N46_102163</name>
</gene>
<feature type="domain" description="Imelysin-like" evidence="4">
    <location>
        <begin position="50"/>
        <end position="345"/>
    </location>
</feature>
<sequence length="371" mass="40699">MKKIFPLVVLLIITACSSGDDTPTPNNGNGGSGIAFDRAAMLTNLADNIIIPSYQALNTNLNALVTSKDNFIATPNQANLDNVRAAWLTAYKSWQRVEAFNIGLAEQTAYYFQMNTYPVNTTDVENNIASGSYDLTHPNNNDAVGFPALDYMLYGLDAIDASIVAKYDTDAQAADYKSYLSDLINQMQSLTQDILNDWTNNYRNTFVASTANTATGAANMFINDYIFYYEKGLRANKIGIPAGNFSATPLPDRVEAYYNQEVSKELALEALDAVIDIFNGTKFNGTTAGESFKTYLISLNRSDLATSIINQLNAARGRIQELNANFTTQINTDNTKMTLAYDALQTAVVLLKVDMLQAFDISVDYQDADGD</sequence>
<dbReference type="PROSITE" id="PS51257">
    <property type="entry name" value="PROKAR_LIPOPROTEIN"/>
    <property type="match status" value="1"/>
</dbReference>